<accession>A0A0F0GXW7</accession>
<dbReference type="eggNOG" id="COG1653">
    <property type="taxonomic scope" value="Bacteria"/>
</dbReference>
<evidence type="ECO:0000313" key="2">
    <source>
        <dbReference type="EMBL" id="KJK46283.1"/>
    </source>
</evidence>
<dbReference type="STRING" id="68170.GCA_000974445_06715"/>
<dbReference type="Gene3D" id="3.40.190.10">
    <property type="entry name" value="Periplasmic binding protein-like II"/>
    <property type="match status" value="1"/>
</dbReference>
<comment type="caution">
    <text evidence="2">The sequence shown here is derived from an EMBL/GenBank/DDBJ whole genome shotgun (WGS) entry which is preliminary data.</text>
</comment>
<gene>
    <name evidence="2" type="ORF">UK23_23925</name>
</gene>
<evidence type="ECO:0008006" key="4">
    <source>
        <dbReference type="Google" id="ProtNLM"/>
    </source>
</evidence>
<dbReference type="OrthoDB" id="2513152at2"/>
<comment type="similarity">
    <text evidence="1">Belongs to the bacterial solute-binding protein 1 family.</text>
</comment>
<reference evidence="2 3" key="1">
    <citation type="submission" date="2015-02" db="EMBL/GenBank/DDBJ databases">
        <authorList>
            <person name="Ju K.-S."/>
            <person name="Doroghazi J.R."/>
            <person name="Metcalf W."/>
        </authorList>
    </citation>
    <scope>NUCLEOTIDE SEQUENCE [LARGE SCALE GENOMIC DNA]</scope>
    <source>
        <strain evidence="2 3">NRRL B-16140</strain>
    </source>
</reference>
<dbReference type="PROSITE" id="PS51318">
    <property type="entry name" value="TAT"/>
    <property type="match status" value="1"/>
</dbReference>
<dbReference type="PANTHER" id="PTHR43649">
    <property type="entry name" value="ARABINOSE-BINDING PROTEIN-RELATED"/>
    <property type="match status" value="1"/>
</dbReference>
<dbReference type="PATRIC" id="fig|68170.10.peg.6034"/>
<dbReference type="InterPro" id="IPR006311">
    <property type="entry name" value="TAT_signal"/>
</dbReference>
<dbReference type="InterPro" id="IPR050490">
    <property type="entry name" value="Bact_solute-bd_prot1"/>
</dbReference>
<dbReference type="SUPFAM" id="SSF53850">
    <property type="entry name" value="Periplasmic binding protein-like II"/>
    <property type="match status" value="1"/>
</dbReference>
<evidence type="ECO:0000313" key="3">
    <source>
        <dbReference type="Proteomes" id="UP000033393"/>
    </source>
</evidence>
<dbReference type="PANTHER" id="PTHR43649:SF31">
    <property type="entry name" value="SN-GLYCEROL-3-PHOSPHATE-BINDING PERIPLASMIC PROTEIN UGPB"/>
    <property type="match status" value="1"/>
</dbReference>
<dbReference type="PROSITE" id="PS51257">
    <property type="entry name" value="PROKAR_LIPOPROTEIN"/>
    <property type="match status" value="1"/>
</dbReference>
<keyword evidence="3" id="KW-1185">Reference proteome</keyword>
<dbReference type="EMBL" id="JYJG01000174">
    <property type="protein sequence ID" value="KJK46283.1"/>
    <property type="molecule type" value="Genomic_DNA"/>
</dbReference>
<name>A0A0F0GXW7_LENAE</name>
<dbReference type="RefSeq" id="WP_045313851.1">
    <property type="nucleotide sequence ID" value="NZ_JYJG01000174.1"/>
</dbReference>
<proteinExistence type="inferred from homology"/>
<evidence type="ECO:0000256" key="1">
    <source>
        <dbReference type="ARBA" id="ARBA00008520"/>
    </source>
</evidence>
<dbReference type="AlphaFoldDB" id="A0A0F0GXW7"/>
<organism evidence="2 3">
    <name type="scientific">Lentzea aerocolonigenes</name>
    <name type="common">Lechevalieria aerocolonigenes</name>
    <name type="synonym">Saccharothrix aerocolonigenes</name>
    <dbReference type="NCBI Taxonomy" id="68170"/>
    <lineage>
        <taxon>Bacteria</taxon>
        <taxon>Bacillati</taxon>
        <taxon>Actinomycetota</taxon>
        <taxon>Actinomycetes</taxon>
        <taxon>Pseudonocardiales</taxon>
        <taxon>Pseudonocardiaceae</taxon>
        <taxon>Lentzea</taxon>
    </lineage>
</organism>
<protein>
    <recommendedName>
        <fullName evidence="4">Tat pathway signal sequence domain protein</fullName>
    </recommendedName>
</protein>
<dbReference type="Proteomes" id="UP000033393">
    <property type="component" value="Unassembled WGS sequence"/>
</dbReference>
<sequence>MGNELNRRSFLNAAVSAAGLVAMGPLLSACGGSGAQRAGVNSDAGLKAVLPTYVPNPLIKPDIASIAGGPDVMTDPGFLSYPSNRIATVSGIPGKGGKYSAVTPLWGTIPPADSSFYQAMNKALGAQFEMKPADGNNYNTIVPTMTAAKKLPDWINLPGWWSSNFNTGGLVGNQLADLTPYLSGDNIKKYPNLAALPTAAWRAGAWGDKLYGIPAFSTGFKVAGAIFYRRDVLEAKGITADQVKSAEDLMNLGKELTDARAGVWAFDDVYRYTYTAFGAPLKWKVDNGKLVHLYETQEFLDAADWSRKLAVAGYVHPDALAGDNAGGSTRFYGGKTLISATGTGVWNLSDYQSGQAANPNYRRGAFNFFSADGKSAPRVDTGSATDIVSYLNINLKPEQIEECLAIANYLAAPFGSAEYTMVNFGVEGTHFTMQGGVPTPTDAGKKEVQAQTYPFLAAPAAVISTQSAPNVTKDITSWQAANVKALSKPVFWGMNISMPQAQATADAAQPVEDTLKDVIHGKKSIEDLKNAATTWKSSGGGDRLIQWMNDNVLQKYGTGQ</sequence>